<dbReference type="GO" id="GO:0005886">
    <property type="term" value="C:plasma membrane"/>
    <property type="evidence" value="ECO:0007669"/>
    <property type="project" value="UniProtKB-SubCell"/>
</dbReference>
<dbReference type="InterPro" id="IPR036890">
    <property type="entry name" value="HATPase_C_sf"/>
</dbReference>
<proteinExistence type="predicted"/>
<dbReference type="GO" id="GO:0000155">
    <property type="term" value="F:phosphorelay sensor kinase activity"/>
    <property type="evidence" value="ECO:0007669"/>
    <property type="project" value="InterPro"/>
</dbReference>
<dbReference type="InterPro" id="IPR035965">
    <property type="entry name" value="PAS-like_dom_sf"/>
</dbReference>
<dbReference type="eggNOG" id="COG4252">
    <property type="taxonomic scope" value="Bacteria"/>
</dbReference>
<dbReference type="PROSITE" id="PS50109">
    <property type="entry name" value="HIS_KIN"/>
    <property type="match status" value="1"/>
</dbReference>
<dbReference type="GO" id="GO:0030295">
    <property type="term" value="F:protein kinase activator activity"/>
    <property type="evidence" value="ECO:0007669"/>
    <property type="project" value="TreeGrafter"/>
</dbReference>
<dbReference type="AlphaFoldDB" id="A4G1N4"/>
<dbReference type="PANTHER" id="PTHR42878:SF12">
    <property type="entry name" value="SENSOR HISTIDINE KINASE YCBM"/>
    <property type="match status" value="1"/>
</dbReference>
<name>A4G1N4_HERAR</name>
<dbReference type="SUPFAM" id="SSF47384">
    <property type="entry name" value="Homodimeric domain of signal transducing histidine kinase"/>
    <property type="match status" value="1"/>
</dbReference>
<dbReference type="InterPro" id="IPR007890">
    <property type="entry name" value="CHASE2"/>
</dbReference>
<reference evidence="9 10" key="1">
    <citation type="journal article" date="2007" name="PLoS Genet.">
        <title>A tale of two oxidation states: bacterial colonization of arsenic-rich environments.</title>
        <authorList>
            <person name="Muller D."/>
            <person name="Medigue C."/>
            <person name="Koechler S."/>
            <person name="Barbe V."/>
            <person name="Barakat M."/>
            <person name="Talla E."/>
            <person name="Bonnefoy V."/>
            <person name="Krin E."/>
            <person name="Arsene-Ploetze F."/>
            <person name="Carapito C."/>
            <person name="Chandler M."/>
            <person name="Cournoyer B."/>
            <person name="Cruveiller S."/>
            <person name="Dossat C."/>
            <person name="Duval S."/>
            <person name="Heymann M."/>
            <person name="Leize E."/>
            <person name="Lieutaud A."/>
            <person name="Lievremont D."/>
            <person name="Makita Y."/>
            <person name="Mangenot S."/>
            <person name="Nitschke W."/>
            <person name="Ortet P."/>
            <person name="Perdrial N."/>
            <person name="Schoepp B."/>
            <person name="Siguier N."/>
            <person name="Simeonova D.D."/>
            <person name="Rouy Z."/>
            <person name="Segurens B."/>
            <person name="Turlin E."/>
            <person name="Vallenet D."/>
            <person name="Van Dorsselaer A."/>
            <person name="Weiss S."/>
            <person name="Weissenbach J."/>
            <person name="Lett M.C."/>
            <person name="Danchin A."/>
            <person name="Bertin P.N."/>
        </authorList>
    </citation>
    <scope>NUCLEOTIDE SEQUENCE [LARGE SCALE GENOMIC DNA]</scope>
    <source>
        <strain evidence="10">ULPAs1</strain>
    </source>
</reference>
<dbReference type="OrthoDB" id="9802500at2"/>
<dbReference type="PRINTS" id="PR00344">
    <property type="entry name" value="BCTRLSENSOR"/>
</dbReference>
<evidence type="ECO:0000259" key="8">
    <source>
        <dbReference type="PROSITE" id="PS50109"/>
    </source>
</evidence>
<keyword evidence="4" id="KW-0597">Phosphoprotein</keyword>
<dbReference type="EMBL" id="CU207211">
    <property type="protein sequence ID" value="CAL60421.1"/>
    <property type="molecule type" value="Genomic_DNA"/>
</dbReference>
<dbReference type="SUPFAM" id="SSF55785">
    <property type="entry name" value="PYP-like sensor domain (PAS domain)"/>
    <property type="match status" value="1"/>
</dbReference>
<organism evidence="9 10">
    <name type="scientific">Herminiimonas arsenicoxydans</name>
    <dbReference type="NCBI Taxonomy" id="204773"/>
    <lineage>
        <taxon>Bacteria</taxon>
        <taxon>Pseudomonadati</taxon>
        <taxon>Pseudomonadota</taxon>
        <taxon>Betaproteobacteria</taxon>
        <taxon>Burkholderiales</taxon>
        <taxon>Oxalobacteraceae</taxon>
        <taxon>Herminiimonas</taxon>
    </lineage>
</organism>
<feature type="transmembrane region" description="Helical" evidence="7">
    <location>
        <begin position="313"/>
        <end position="334"/>
    </location>
</feature>
<gene>
    <name evidence="9" type="ordered locus">HEAR0187</name>
</gene>
<dbReference type="FunFam" id="3.30.565.10:FF:000006">
    <property type="entry name" value="Sensor histidine kinase WalK"/>
    <property type="match status" value="1"/>
</dbReference>
<comment type="subcellular location">
    <subcellularLocation>
        <location evidence="2">Cell inner membrane</location>
        <topology evidence="2">Multi-pass membrane protein</topology>
    </subcellularLocation>
</comment>
<dbReference type="CDD" id="cd00082">
    <property type="entry name" value="HisKA"/>
    <property type="match status" value="1"/>
</dbReference>
<dbReference type="SUPFAM" id="SSF55874">
    <property type="entry name" value="ATPase domain of HSP90 chaperone/DNA topoisomerase II/histidine kinase"/>
    <property type="match status" value="1"/>
</dbReference>
<dbReference type="GO" id="GO:0007234">
    <property type="term" value="P:osmosensory signaling via phosphorelay pathway"/>
    <property type="evidence" value="ECO:0007669"/>
    <property type="project" value="TreeGrafter"/>
</dbReference>
<dbReference type="SMART" id="SM01080">
    <property type="entry name" value="CHASE2"/>
    <property type="match status" value="1"/>
</dbReference>
<keyword evidence="7" id="KW-0472">Membrane</keyword>
<dbReference type="PIRSF" id="PIRSF037347">
    <property type="entry name" value="STHK_CHASE2_PAS_prd"/>
    <property type="match status" value="1"/>
</dbReference>
<evidence type="ECO:0000256" key="1">
    <source>
        <dbReference type="ARBA" id="ARBA00000085"/>
    </source>
</evidence>
<protein>
    <recommendedName>
        <fullName evidence="3">histidine kinase</fullName>
        <ecNumber evidence="3">2.7.13.3</ecNumber>
    </recommendedName>
</protein>
<dbReference type="Proteomes" id="UP000006697">
    <property type="component" value="Chromosome"/>
</dbReference>
<feature type="transmembrane region" description="Helical" evidence="7">
    <location>
        <begin position="339"/>
        <end position="357"/>
    </location>
</feature>
<dbReference type="InterPro" id="IPR036097">
    <property type="entry name" value="HisK_dim/P_sf"/>
</dbReference>
<comment type="catalytic activity">
    <reaction evidence="1">
        <text>ATP + protein L-histidine = ADP + protein N-phospho-L-histidine.</text>
        <dbReference type="EC" id="2.7.13.3"/>
    </reaction>
</comment>
<dbReference type="HOGENOM" id="CLU_016084_0_0_4"/>
<keyword evidence="10" id="KW-1185">Reference proteome</keyword>
<keyword evidence="6 9" id="KW-0418">Kinase</keyword>
<dbReference type="Gene3D" id="3.30.565.10">
    <property type="entry name" value="Histidine kinase-like ATPase, C-terminal domain"/>
    <property type="match status" value="1"/>
</dbReference>
<dbReference type="SMART" id="SM00387">
    <property type="entry name" value="HATPase_c"/>
    <property type="match status" value="1"/>
</dbReference>
<dbReference type="Gene3D" id="3.30.450.20">
    <property type="entry name" value="PAS domain"/>
    <property type="match status" value="1"/>
</dbReference>
<evidence type="ECO:0000256" key="5">
    <source>
        <dbReference type="ARBA" id="ARBA00022679"/>
    </source>
</evidence>
<evidence type="ECO:0000256" key="2">
    <source>
        <dbReference type="ARBA" id="ARBA00004429"/>
    </source>
</evidence>
<keyword evidence="5" id="KW-0808">Transferase</keyword>
<accession>A4G1N4</accession>
<evidence type="ECO:0000256" key="7">
    <source>
        <dbReference type="SAM" id="Phobius"/>
    </source>
</evidence>
<dbReference type="EC" id="2.7.13.3" evidence="3"/>
<evidence type="ECO:0000256" key="6">
    <source>
        <dbReference type="ARBA" id="ARBA00022777"/>
    </source>
</evidence>
<dbReference type="InterPro" id="IPR005467">
    <property type="entry name" value="His_kinase_dom"/>
</dbReference>
<dbReference type="Gene3D" id="1.10.287.130">
    <property type="match status" value="1"/>
</dbReference>
<dbReference type="Pfam" id="PF02518">
    <property type="entry name" value="HATPase_c"/>
    <property type="match status" value="1"/>
</dbReference>
<dbReference type="eggNOG" id="COG5002">
    <property type="taxonomic scope" value="Bacteria"/>
</dbReference>
<dbReference type="CDD" id="cd00075">
    <property type="entry name" value="HATPase"/>
    <property type="match status" value="1"/>
</dbReference>
<dbReference type="InterPro" id="IPR003661">
    <property type="entry name" value="HisK_dim/P_dom"/>
</dbReference>
<dbReference type="GO" id="GO:0000156">
    <property type="term" value="F:phosphorelay response regulator activity"/>
    <property type="evidence" value="ECO:0007669"/>
    <property type="project" value="TreeGrafter"/>
</dbReference>
<evidence type="ECO:0000313" key="9">
    <source>
        <dbReference type="EMBL" id="CAL60421.1"/>
    </source>
</evidence>
<dbReference type="STRING" id="204773.HEAR0187"/>
<evidence type="ECO:0000256" key="4">
    <source>
        <dbReference type="ARBA" id="ARBA00022553"/>
    </source>
</evidence>
<dbReference type="KEGG" id="har:HEAR0187"/>
<dbReference type="InterPro" id="IPR017181">
    <property type="entry name" value="Sig_transdc_His_kin_CHASE2"/>
</dbReference>
<dbReference type="PANTHER" id="PTHR42878">
    <property type="entry name" value="TWO-COMPONENT HISTIDINE KINASE"/>
    <property type="match status" value="1"/>
</dbReference>
<sequence length="799" mass="88792">MKKRWLSPLGRRLALREWLVLSTILLTITAILGWQNGLGRLDQARYDLFLSTKSAAANEDIIIVAIDDYSLSELGRWPSWSRATHAELIQRLNRAMPRAIGFDVIMSEAEPHQPGATSSGDQQLAAALRQNGRTVLPVTMTNAGRGLTVSLPTPELARAAHALGHINLAYDSDGVVRSVFLREGQHDVWWPQFSAALLATGNPAQAARMPAQDKEAPTFSGIDNWQRADQMHIPFTGSTGHVRSVPYVSVLRGEVPDEFFTDKYVLVGATALGMSDSYPTPVSGSTGAMPGVEIHAQILSSLLNGERIRLANAWEAMLFTVTPVFMAMLGYLLLSPRRALFAALMWLLTTIAASYIGLCYMGIWLPPSIALIAVTISYPLWSWRRLEVAITYLGQEFDRLNREPHLLPEQQPAAHSMEMTDVLEQRISAMENAARRVRDLRQFVSDNLDNLPDATLVTTIDGRILLANKHANNYYWGIGYDEVCGLSVIELLQQLKMPQPVDQAANLSFDWPQLLDLEHAAALSNGISVQDHKGRDLLVKSAPCYSADNLLTGWIVSILDISTIRAAERSRDETLRFLSHDMRAPQASILALLELQQESSSALSQQELFTRIEKACRKTLGLADNFVQLARAESQEYRLEEVDFQDMLFDAADEMWSLAKSRHIDLQVDIAEGEYPVNVDRVLMTRALTNLISNAINYSPDHTKIQCSARAQQLNDQTHVVCNIRDHGYGIAEADQGKLFQRFQRVDLPNQPRHEGVGLGLVFVKTVIERHQGEIRFSSTAGKGTTFTLTLPLAANSMP</sequence>
<keyword evidence="7" id="KW-0812">Transmembrane</keyword>
<dbReference type="Pfam" id="PF05226">
    <property type="entry name" value="CHASE2"/>
    <property type="match status" value="1"/>
</dbReference>
<dbReference type="InterPro" id="IPR003594">
    <property type="entry name" value="HATPase_dom"/>
</dbReference>
<dbReference type="InterPro" id="IPR004358">
    <property type="entry name" value="Sig_transdc_His_kin-like_C"/>
</dbReference>
<keyword evidence="7" id="KW-1133">Transmembrane helix</keyword>
<evidence type="ECO:0000313" key="10">
    <source>
        <dbReference type="Proteomes" id="UP000006697"/>
    </source>
</evidence>
<evidence type="ECO:0000256" key="3">
    <source>
        <dbReference type="ARBA" id="ARBA00012438"/>
    </source>
</evidence>
<feature type="domain" description="Histidine kinase" evidence="8">
    <location>
        <begin position="577"/>
        <end position="795"/>
    </location>
</feature>
<dbReference type="InterPro" id="IPR050351">
    <property type="entry name" value="BphY/WalK/GraS-like"/>
</dbReference>